<feature type="transmembrane region" description="Helical" evidence="1">
    <location>
        <begin position="76"/>
        <end position="97"/>
    </location>
</feature>
<sequence>MPSGADIREAMAGAWRLFCGDPKGLERFDLSAEGFFRSFWVIVLVAPIYASSVLTERNLLLSERFSSDDFSDGRFFLVRALTFIVDWFAFPLVMVVVTRRLQLGARYAAYITVRNWTALPSAALTSLPTIAYGLDLVPILVTTLATYVFLIVVLRFGWFIARSVLQTSAAIAAAIVALDLALSLLIGRIGDVLAGL</sequence>
<evidence type="ECO:0000313" key="3">
    <source>
        <dbReference type="Proteomes" id="UP000192872"/>
    </source>
</evidence>
<gene>
    <name evidence="2" type="ORF">A4S15_01835</name>
</gene>
<proteinExistence type="predicted"/>
<organism evidence="2 3">
    <name type="scientific">Candidatus Raskinella chloraquaticus</name>
    <dbReference type="NCBI Taxonomy" id="1951219"/>
    <lineage>
        <taxon>Bacteria</taxon>
        <taxon>Pseudomonadati</taxon>
        <taxon>Pseudomonadota</taxon>
        <taxon>Alphaproteobacteria</taxon>
        <taxon>Hyphomicrobiales</taxon>
        <taxon>Phreatobacteraceae</taxon>
        <taxon>Candidatus Raskinella</taxon>
    </lineage>
</organism>
<feature type="transmembrane region" description="Helical" evidence="1">
    <location>
        <begin position="136"/>
        <end position="158"/>
    </location>
</feature>
<keyword evidence="1" id="KW-0812">Transmembrane</keyword>
<evidence type="ECO:0000313" key="2">
    <source>
        <dbReference type="EMBL" id="OQW49503.1"/>
    </source>
</evidence>
<dbReference type="RefSeq" id="WP_376800054.1">
    <property type="nucleotide sequence ID" value="NZ_DBNB01000019.1"/>
</dbReference>
<accession>A0A1W9HQ17</accession>
<keyword evidence="1" id="KW-0472">Membrane</keyword>
<comment type="caution">
    <text evidence="2">The sequence shown here is derived from an EMBL/GenBank/DDBJ whole genome shotgun (WGS) entry which is preliminary data.</text>
</comment>
<dbReference type="STRING" id="1827387.A4S15_01835"/>
<feature type="transmembrane region" description="Helical" evidence="1">
    <location>
        <begin position="170"/>
        <end position="190"/>
    </location>
</feature>
<name>A0A1W9HQ17_9HYPH</name>
<feature type="transmembrane region" description="Helical" evidence="1">
    <location>
        <begin position="35"/>
        <end position="55"/>
    </location>
</feature>
<dbReference type="EMBL" id="LWDL01000031">
    <property type="protein sequence ID" value="OQW49503.1"/>
    <property type="molecule type" value="Genomic_DNA"/>
</dbReference>
<reference evidence="2 3" key="1">
    <citation type="journal article" date="2017" name="Water Res.">
        <title>Comammox in drinking water systems.</title>
        <authorList>
            <person name="Wang Y."/>
            <person name="Ma L."/>
            <person name="Mao Y."/>
            <person name="Jiang X."/>
            <person name="Xia Y."/>
            <person name="Yu K."/>
            <person name="Li B."/>
            <person name="Zhang T."/>
        </authorList>
    </citation>
    <scope>NUCLEOTIDE SEQUENCE [LARGE SCALE GENOMIC DNA]</scope>
    <source>
        <strain evidence="2">SG_bin8</strain>
    </source>
</reference>
<evidence type="ECO:0000256" key="1">
    <source>
        <dbReference type="SAM" id="Phobius"/>
    </source>
</evidence>
<evidence type="ECO:0008006" key="4">
    <source>
        <dbReference type="Google" id="ProtNLM"/>
    </source>
</evidence>
<dbReference type="AlphaFoldDB" id="A0A1W9HQ17"/>
<keyword evidence="1" id="KW-1133">Transmembrane helix</keyword>
<dbReference type="Proteomes" id="UP000192872">
    <property type="component" value="Unassembled WGS sequence"/>
</dbReference>
<protein>
    <recommendedName>
        <fullName evidence="4">Yip1 domain-containing protein</fullName>
    </recommendedName>
</protein>